<sequence>MQLDDDIIAPPAPPYTYLGVAESILTGVKIMSEHSGPGLAFPLAAAHTLECALKAYLSRDGNDGRLKEPNLRHNIKRLWETCVNEGLDLPDPPHWALNLSGIHDKPYYLRYSTGVHAIATPAPGPTAIALSDVVAKVRDALLDYRKAPETRSS</sequence>
<evidence type="ECO:0000313" key="2">
    <source>
        <dbReference type="Proteomes" id="UP000316598"/>
    </source>
</evidence>
<reference evidence="1 2" key="1">
    <citation type="submission" date="2019-02" db="EMBL/GenBank/DDBJ databases">
        <title>Deep-cultivation of Planctomycetes and their phenomic and genomic characterization uncovers novel biology.</title>
        <authorList>
            <person name="Wiegand S."/>
            <person name="Jogler M."/>
            <person name="Boedeker C."/>
            <person name="Pinto D."/>
            <person name="Vollmers J."/>
            <person name="Rivas-Marin E."/>
            <person name="Kohn T."/>
            <person name="Peeters S.H."/>
            <person name="Heuer A."/>
            <person name="Rast P."/>
            <person name="Oberbeckmann S."/>
            <person name="Bunk B."/>
            <person name="Jeske O."/>
            <person name="Meyerdierks A."/>
            <person name="Storesund J.E."/>
            <person name="Kallscheuer N."/>
            <person name="Luecker S."/>
            <person name="Lage O.M."/>
            <person name="Pohl T."/>
            <person name="Merkel B.J."/>
            <person name="Hornburger P."/>
            <person name="Mueller R.-W."/>
            <person name="Bruemmer F."/>
            <person name="Labrenz M."/>
            <person name="Spormann A.M."/>
            <person name="Op Den Camp H."/>
            <person name="Overmann J."/>
            <person name="Amann R."/>
            <person name="Jetten M.S.M."/>
            <person name="Mascher T."/>
            <person name="Medema M.H."/>
            <person name="Devos D.P."/>
            <person name="Kaster A.-K."/>
            <person name="Ovreas L."/>
            <person name="Rohde M."/>
            <person name="Galperin M.Y."/>
            <person name="Jogler C."/>
        </authorList>
    </citation>
    <scope>NUCLEOTIDE SEQUENCE [LARGE SCALE GENOMIC DNA]</scope>
    <source>
        <strain evidence="1 2">Pla22</strain>
    </source>
</reference>
<evidence type="ECO:0000313" key="1">
    <source>
        <dbReference type="EMBL" id="TWT51468.1"/>
    </source>
</evidence>
<keyword evidence="2" id="KW-1185">Reference proteome</keyword>
<proteinExistence type="predicted"/>
<comment type="caution">
    <text evidence="1">The sequence shown here is derived from an EMBL/GenBank/DDBJ whole genome shotgun (WGS) entry which is preliminary data.</text>
</comment>
<evidence type="ECO:0008006" key="3">
    <source>
        <dbReference type="Google" id="ProtNLM"/>
    </source>
</evidence>
<dbReference type="Proteomes" id="UP000316598">
    <property type="component" value="Unassembled WGS sequence"/>
</dbReference>
<dbReference type="EMBL" id="SJPI01000002">
    <property type="protein sequence ID" value="TWT51468.1"/>
    <property type="molecule type" value="Genomic_DNA"/>
</dbReference>
<gene>
    <name evidence="1" type="ORF">Pla22_42460</name>
</gene>
<organism evidence="1 2">
    <name type="scientific">Rubripirellula amarantea</name>
    <dbReference type="NCBI Taxonomy" id="2527999"/>
    <lineage>
        <taxon>Bacteria</taxon>
        <taxon>Pseudomonadati</taxon>
        <taxon>Planctomycetota</taxon>
        <taxon>Planctomycetia</taxon>
        <taxon>Pirellulales</taxon>
        <taxon>Pirellulaceae</taxon>
        <taxon>Rubripirellula</taxon>
    </lineage>
</organism>
<dbReference type="AlphaFoldDB" id="A0A5C5WLB3"/>
<protein>
    <recommendedName>
        <fullName evidence="3">HEPN domain-containing protein</fullName>
    </recommendedName>
</protein>
<accession>A0A5C5WLB3</accession>
<name>A0A5C5WLB3_9BACT</name>